<feature type="compositionally biased region" description="Low complexity" evidence="1">
    <location>
        <begin position="202"/>
        <end position="213"/>
    </location>
</feature>
<name>A0A1U7J7R9_9CYAN</name>
<reference evidence="3 4" key="1">
    <citation type="submission" date="2016-11" db="EMBL/GenBank/DDBJ databases">
        <title>Draft Genome Sequences of Nine Cyanobacterial Strains from Diverse Habitats.</title>
        <authorList>
            <person name="Zhu T."/>
            <person name="Hou S."/>
            <person name="Lu X."/>
            <person name="Hess W.R."/>
        </authorList>
    </citation>
    <scope>NUCLEOTIDE SEQUENCE [LARGE SCALE GENOMIC DNA]</scope>
    <source>
        <strain evidence="3 4">NIES-30</strain>
    </source>
</reference>
<feature type="chain" id="PRO_5012572448" evidence="2">
    <location>
        <begin position="28"/>
        <end position="213"/>
    </location>
</feature>
<proteinExistence type="predicted"/>
<evidence type="ECO:0000313" key="4">
    <source>
        <dbReference type="Proteomes" id="UP000185557"/>
    </source>
</evidence>
<keyword evidence="2" id="KW-0732">Signal</keyword>
<feature type="region of interest" description="Disordered" evidence="1">
    <location>
        <begin position="179"/>
        <end position="213"/>
    </location>
</feature>
<protein>
    <submittedName>
        <fullName evidence="3">Uncharacterized protein</fullName>
    </submittedName>
</protein>
<evidence type="ECO:0000313" key="3">
    <source>
        <dbReference type="EMBL" id="OKH49194.1"/>
    </source>
</evidence>
<gene>
    <name evidence="3" type="ORF">NIES30_08545</name>
</gene>
<dbReference type="OrthoDB" id="5517735at2"/>
<organism evidence="3 4">
    <name type="scientific">Phormidium tenue NIES-30</name>
    <dbReference type="NCBI Taxonomy" id="549789"/>
    <lineage>
        <taxon>Bacteria</taxon>
        <taxon>Bacillati</taxon>
        <taxon>Cyanobacteriota</taxon>
        <taxon>Cyanophyceae</taxon>
        <taxon>Oscillatoriophycideae</taxon>
        <taxon>Oscillatoriales</taxon>
        <taxon>Oscillatoriaceae</taxon>
        <taxon>Phormidium</taxon>
    </lineage>
</organism>
<dbReference type="Proteomes" id="UP000185557">
    <property type="component" value="Unassembled WGS sequence"/>
</dbReference>
<dbReference type="RefSeq" id="WP_073607978.1">
    <property type="nucleotide sequence ID" value="NZ_MRCG01000004.1"/>
</dbReference>
<feature type="signal peptide" evidence="2">
    <location>
        <begin position="1"/>
        <end position="27"/>
    </location>
</feature>
<keyword evidence="4" id="KW-1185">Reference proteome</keyword>
<dbReference type="STRING" id="549789.NIES30_08545"/>
<sequence>MSFTRWLRRLAPLMVCLVLLVSACTSAPSKYDQVQEDTTGFGSPAAVDKKAEKGGTFNAFFPDNQSGYNVIPYQEKKGFAEYKLEQDGKTVAMLTISDTTSVPGSAEKYSTATQSIGGFPTVEQGSTATGVLVNDRYQVKVLSRDSSFTKEDRVAWLQKFDLQGLAQLKGAINPVAKPAAALPQAPTAARPKDGFKLPRVKLPSLSPSLQPAS</sequence>
<dbReference type="EMBL" id="MRCG01000004">
    <property type="protein sequence ID" value="OKH49194.1"/>
    <property type="molecule type" value="Genomic_DNA"/>
</dbReference>
<dbReference type="PROSITE" id="PS51257">
    <property type="entry name" value="PROKAR_LIPOPROTEIN"/>
    <property type="match status" value="1"/>
</dbReference>
<dbReference type="AlphaFoldDB" id="A0A1U7J7R9"/>
<evidence type="ECO:0000256" key="2">
    <source>
        <dbReference type="SAM" id="SignalP"/>
    </source>
</evidence>
<comment type="caution">
    <text evidence="3">The sequence shown here is derived from an EMBL/GenBank/DDBJ whole genome shotgun (WGS) entry which is preliminary data.</text>
</comment>
<accession>A0A1U7J7R9</accession>
<evidence type="ECO:0000256" key="1">
    <source>
        <dbReference type="SAM" id="MobiDB-lite"/>
    </source>
</evidence>
<feature type="compositionally biased region" description="Low complexity" evidence="1">
    <location>
        <begin position="179"/>
        <end position="189"/>
    </location>
</feature>